<dbReference type="Pfam" id="PF00793">
    <property type="entry name" value="DAHP_synth_1"/>
    <property type="match status" value="1"/>
</dbReference>
<gene>
    <name evidence="10" type="primary">kdsA</name>
    <name evidence="10" type="ORF">RT717_27475</name>
</gene>
<dbReference type="SUPFAM" id="SSF51569">
    <property type="entry name" value="Aldolase"/>
    <property type="match status" value="1"/>
</dbReference>
<dbReference type="Proteomes" id="UP001302349">
    <property type="component" value="Chromosome"/>
</dbReference>
<dbReference type="EC" id="2.5.1.55" evidence="5"/>
<dbReference type="InterPro" id="IPR006269">
    <property type="entry name" value="KDO8P_synthase"/>
</dbReference>
<keyword evidence="11" id="KW-1185">Reference proteome</keyword>
<keyword evidence="6" id="KW-0963">Cytoplasm</keyword>
<organism evidence="10 11">
    <name type="scientific">Imperialibacter roseus</name>
    <dbReference type="NCBI Taxonomy" id="1324217"/>
    <lineage>
        <taxon>Bacteria</taxon>
        <taxon>Pseudomonadati</taxon>
        <taxon>Bacteroidota</taxon>
        <taxon>Cytophagia</taxon>
        <taxon>Cytophagales</taxon>
        <taxon>Flammeovirgaceae</taxon>
        <taxon>Imperialibacter</taxon>
    </lineage>
</organism>
<evidence type="ECO:0000256" key="2">
    <source>
        <dbReference type="ARBA" id="ARBA00004756"/>
    </source>
</evidence>
<accession>A0ABZ0IP59</accession>
<dbReference type="PANTHER" id="PTHR21057">
    <property type="entry name" value="PHOSPHO-2-DEHYDRO-3-DEOXYHEPTONATE ALDOLASE"/>
    <property type="match status" value="1"/>
</dbReference>
<dbReference type="Gene3D" id="3.20.20.70">
    <property type="entry name" value="Aldolase class I"/>
    <property type="match status" value="1"/>
</dbReference>
<evidence type="ECO:0000256" key="6">
    <source>
        <dbReference type="ARBA" id="ARBA00022490"/>
    </source>
</evidence>
<comment type="catalytic activity">
    <reaction evidence="8">
        <text>D-arabinose 5-phosphate + phosphoenolpyruvate + H2O = 3-deoxy-alpha-D-manno-2-octulosonate-8-phosphate + phosphate</text>
        <dbReference type="Rhea" id="RHEA:14053"/>
        <dbReference type="ChEBI" id="CHEBI:15377"/>
        <dbReference type="ChEBI" id="CHEBI:43474"/>
        <dbReference type="ChEBI" id="CHEBI:57693"/>
        <dbReference type="ChEBI" id="CHEBI:58702"/>
        <dbReference type="ChEBI" id="CHEBI:85985"/>
        <dbReference type="EC" id="2.5.1.55"/>
    </reaction>
</comment>
<dbReference type="NCBIfam" id="NF003543">
    <property type="entry name" value="PRK05198.1"/>
    <property type="match status" value="1"/>
</dbReference>
<protein>
    <recommendedName>
        <fullName evidence="5">3-deoxy-8-phosphooctulonate synthase</fullName>
        <ecNumber evidence="5">2.5.1.55</ecNumber>
    </recommendedName>
</protein>
<comment type="subcellular location">
    <subcellularLocation>
        <location evidence="1">Cytoplasm</location>
    </subcellularLocation>
</comment>
<comment type="pathway">
    <text evidence="2">Bacterial outer membrane biogenesis; lipopolysaccharide biosynthesis.</text>
</comment>
<evidence type="ECO:0000256" key="1">
    <source>
        <dbReference type="ARBA" id="ARBA00004496"/>
    </source>
</evidence>
<dbReference type="RefSeq" id="WP_317489514.1">
    <property type="nucleotide sequence ID" value="NZ_CP136051.1"/>
</dbReference>
<dbReference type="GO" id="GO:0008676">
    <property type="term" value="F:3-deoxy-8-phosphooctulonate synthase activity"/>
    <property type="evidence" value="ECO:0007669"/>
    <property type="project" value="UniProtKB-EC"/>
</dbReference>
<evidence type="ECO:0000256" key="5">
    <source>
        <dbReference type="ARBA" id="ARBA00012693"/>
    </source>
</evidence>
<evidence type="ECO:0000256" key="8">
    <source>
        <dbReference type="ARBA" id="ARBA00049112"/>
    </source>
</evidence>
<evidence type="ECO:0000256" key="3">
    <source>
        <dbReference type="ARBA" id="ARBA00004845"/>
    </source>
</evidence>
<proteinExistence type="inferred from homology"/>
<keyword evidence="7 10" id="KW-0808">Transferase</keyword>
<sequence length="259" mass="28160">MSKLFLIAGPCVVENDKTPFEIGRKVKGICDELGIDYIFKASFKKANRTKLNSFTGIEKEEAMAIIQAVGKELGVPTITDVHESYEPAIAAKYVDYLQIPAFLCRQTDLLLAAGETGKGVNIKKGQFMSPEAMKFSLEKVLSTGNKNVWLCERGFSFGYEGLVVDATAITRLKKHGVPVVMDCTHSVQQPNKADGVTGGNPEMIETMALSAIATGADGLFIETHPDPANALSDGQTMLPIEKLEGILRKVMKVRKALYS</sequence>
<evidence type="ECO:0000256" key="7">
    <source>
        <dbReference type="ARBA" id="ARBA00022679"/>
    </source>
</evidence>
<reference evidence="10 11" key="1">
    <citation type="journal article" date="2023" name="Microbiol. Resour. Announc.">
        <title>Complete Genome Sequence of Imperialibacter roseus strain P4T.</title>
        <authorList>
            <person name="Tizabi D.R."/>
            <person name="Bachvaroff T."/>
            <person name="Hill R.T."/>
        </authorList>
    </citation>
    <scope>NUCLEOTIDE SEQUENCE [LARGE SCALE GENOMIC DNA]</scope>
    <source>
        <strain evidence="10 11">P4T</strain>
    </source>
</reference>
<evidence type="ECO:0000313" key="11">
    <source>
        <dbReference type="Proteomes" id="UP001302349"/>
    </source>
</evidence>
<dbReference type="InterPro" id="IPR006218">
    <property type="entry name" value="DAHP1/KDSA"/>
</dbReference>
<evidence type="ECO:0000313" key="10">
    <source>
        <dbReference type="EMBL" id="WOK06813.1"/>
    </source>
</evidence>
<dbReference type="EMBL" id="CP136051">
    <property type="protein sequence ID" value="WOK06813.1"/>
    <property type="molecule type" value="Genomic_DNA"/>
</dbReference>
<comment type="pathway">
    <text evidence="3">Carbohydrate biosynthesis; 3-deoxy-D-manno-octulosonate biosynthesis; 3-deoxy-D-manno-octulosonate from D-ribulose 5-phosphate: step 2/3.</text>
</comment>
<dbReference type="InterPro" id="IPR013785">
    <property type="entry name" value="Aldolase_TIM"/>
</dbReference>
<name>A0ABZ0IP59_9BACT</name>
<evidence type="ECO:0000256" key="4">
    <source>
        <dbReference type="ARBA" id="ARBA00010499"/>
    </source>
</evidence>
<evidence type="ECO:0000259" key="9">
    <source>
        <dbReference type="Pfam" id="PF00793"/>
    </source>
</evidence>
<comment type="similarity">
    <text evidence="4">Belongs to the KdsA family.</text>
</comment>
<feature type="domain" description="DAHP synthetase I/KDSA" evidence="9">
    <location>
        <begin position="3"/>
        <end position="256"/>
    </location>
</feature>
<dbReference type="NCBIfam" id="TIGR01362">
    <property type="entry name" value="KDO8P_synth"/>
    <property type="match status" value="1"/>
</dbReference>